<keyword evidence="1" id="KW-0677">Repeat</keyword>
<evidence type="ECO:0000313" key="5">
    <source>
        <dbReference type="Proteomes" id="UP000217792"/>
    </source>
</evidence>
<protein>
    <submittedName>
        <fullName evidence="4">Cell wall-binding protein</fullName>
    </submittedName>
</protein>
<dbReference type="Proteomes" id="UP000217792">
    <property type="component" value="Chromosome"/>
</dbReference>
<evidence type="ECO:0000256" key="2">
    <source>
        <dbReference type="PROSITE-ProRule" id="PRU00591"/>
    </source>
</evidence>
<proteinExistence type="predicted"/>
<dbReference type="Pfam" id="PF19127">
    <property type="entry name" value="Choline_bind_3"/>
    <property type="match status" value="1"/>
</dbReference>
<keyword evidence="3" id="KW-0732">Signal</keyword>
<feature type="signal peptide" evidence="3">
    <location>
        <begin position="1"/>
        <end position="31"/>
    </location>
</feature>
<evidence type="ECO:0000256" key="3">
    <source>
        <dbReference type="SAM" id="SignalP"/>
    </source>
</evidence>
<dbReference type="Pfam" id="PF01473">
    <property type="entry name" value="Choline_bind_1"/>
    <property type="match status" value="2"/>
</dbReference>
<dbReference type="EMBL" id="AP014880">
    <property type="protein sequence ID" value="BAW16042.1"/>
    <property type="molecule type" value="Genomic_DNA"/>
</dbReference>
<feature type="repeat" description="Cell wall-binding" evidence="2">
    <location>
        <begin position="115"/>
        <end position="134"/>
    </location>
</feature>
<evidence type="ECO:0000256" key="1">
    <source>
        <dbReference type="ARBA" id="ARBA00022737"/>
    </source>
</evidence>
<feature type="repeat" description="Cell wall-binding" evidence="2">
    <location>
        <begin position="67"/>
        <end position="86"/>
    </location>
</feature>
<dbReference type="PROSITE" id="PS51170">
    <property type="entry name" value="CW"/>
    <property type="match status" value="2"/>
</dbReference>
<feature type="chain" id="PRO_5042139865" evidence="3">
    <location>
        <begin position="32"/>
        <end position="255"/>
    </location>
</feature>
<organism evidence="4 5">
    <name type="scientific">Streptococcus intermedius</name>
    <dbReference type="NCBI Taxonomy" id="1338"/>
    <lineage>
        <taxon>Bacteria</taxon>
        <taxon>Bacillati</taxon>
        <taxon>Bacillota</taxon>
        <taxon>Bacilli</taxon>
        <taxon>Lactobacillales</taxon>
        <taxon>Streptococcaceae</taxon>
        <taxon>Streptococcus</taxon>
        <taxon>Streptococcus anginosus group</taxon>
    </lineage>
</organism>
<gene>
    <name evidence="4" type="ORF">SITYG_00560</name>
</gene>
<sequence length="255" mass="29763">MNNILKYSSKLFFLGLVASAIAIATNVPATAEETPQAGQELVNRADGQWIKDATGWWFKYPDGTYPKNQWKQINSRYYYFNNQGYITTGWKQLTGFNKHKEVSWYYFDPTNGDMKTGWQAINGKWYYFDPTEGYMLTGVKQIGAPGVRKYYYLHPTNGDMQTGWHKLPHSYANGETIYYWRYFDPEDGHRVEGWRKIDGDWYHFTRGMGVMSSSAWNGQYYLKEDGKMAHDETLLIRGKYYTFNSDGIVTSVKEK</sequence>
<dbReference type="InterPro" id="IPR018337">
    <property type="entry name" value="Cell_wall/Cho-bd_repeat"/>
</dbReference>
<dbReference type="AlphaFoldDB" id="A0AAD1C557"/>
<reference evidence="4 5" key="1">
    <citation type="journal article" date="2017" name="Infect. Immun.">
        <title>Characterization of the Pathogenicity of Streptococcus intermedius TYG1620 Isolated from a Human Brain Abscess Based on the Complete Genome Sequence with Transcriptome Analysis and Transposon Mutagenesis in a Murine Subcutaneous Abscess Model.</title>
        <authorList>
            <person name="Hasegawa N."/>
            <person name="Sekizuka T."/>
            <person name="Sugi Y."/>
            <person name="Kawakami N."/>
            <person name="Ogasawara Y."/>
            <person name="Kato K."/>
            <person name="Yamashita A."/>
            <person name="Takeuchi F."/>
            <person name="Kuroda M."/>
        </authorList>
    </citation>
    <scope>NUCLEOTIDE SEQUENCE [LARGE SCALE GENOMIC DNA]</scope>
    <source>
        <strain evidence="4 5">TYG1620</strain>
    </source>
</reference>
<evidence type="ECO:0000313" key="4">
    <source>
        <dbReference type="EMBL" id="BAW16042.1"/>
    </source>
</evidence>
<dbReference type="SUPFAM" id="SSF69360">
    <property type="entry name" value="Cell wall binding repeat"/>
    <property type="match status" value="1"/>
</dbReference>
<name>A0AAD1C557_STRIT</name>
<accession>A0AAD1C557</accession>
<dbReference type="RefSeq" id="WP_096362360.1">
    <property type="nucleotide sequence ID" value="NZ_AP014880.1"/>
</dbReference>
<dbReference type="Gene3D" id="2.10.270.10">
    <property type="entry name" value="Cholin Binding"/>
    <property type="match status" value="2"/>
</dbReference>